<keyword evidence="2" id="KW-0812">Transmembrane</keyword>
<protein>
    <recommendedName>
        <fullName evidence="5">Pilus assembly protein TadE</fullName>
    </recommendedName>
</protein>
<dbReference type="InterPro" id="IPR049790">
    <property type="entry name" value="Rv3655c/TadE"/>
</dbReference>
<name>A0A8H9HC08_9ACTO</name>
<organism evidence="3 4">
    <name type="scientific">Actinomyces gaoshouyii</name>
    <dbReference type="NCBI Taxonomy" id="1960083"/>
    <lineage>
        <taxon>Bacteria</taxon>
        <taxon>Bacillati</taxon>
        <taxon>Actinomycetota</taxon>
        <taxon>Actinomycetes</taxon>
        <taxon>Actinomycetales</taxon>
        <taxon>Actinomycetaceae</taxon>
        <taxon>Actinomyces</taxon>
    </lineage>
</organism>
<dbReference type="OrthoDB" id="3259773at2"/>
<dbReference type="KEGG" id="actp:B6G06_00415"/>
<comment type="caution">
    <text evidence="3">The sequence shown here is derived from an EMBL/GenBank/DDBJ whole genome shotgun (WGS) entry which is preliminary data.</text>
</comment>
<dbReference type="Proteomes" id="UP000614239">
    <property type="component" value="Unassembled WGS sequence"/>
</dbReference>
<feature type="transmembrane region" description="Helical" evidence="2">
    <location>
        <begin position="27"/>
        <end position="49"/>
    </location>
</feature>
<dbReference type="NCBIfam" id="NF041390">
    <property type="entry name" value="TadE_Rv3655c"/>
    <property type="match status" value="1"/>
</dbReference>
<feature type="region of interest" description="Disordered" evidence="1">
    <location>
        <begin position="1"/>
        <end position="20"/>
    </location>
</feature>
<evidence type="ECO:0000313" key="3">
    <source>
        <dbReference type="EMBL" id="GGO94796.1"/>
    </source>
</evidence>
<reference evidence="3" key="2">
    <citation type="submission" date="2020-09" db="EMBL/GenBank/DDBJ databases">
        <authorList>
            <person name="Sun Q."/>
            <person name="Zhou Y."/>
        </authorList>
    </citation>
    <scope>NUCLEOTIDE SEQUENCE</scope>
    <source>
        <strain evidence="3">CGMCC 4.7372</strain>
    </source>
</reference>
<keyword evidence="4" id="KW-1185">Reference proteome</keyword>
<keyword evidence="2" id="KW-0472">Membrane</keyword>
<dbReference type="AlphaFoldDB" id="A0A8H9HC08"/>
<evidence type="ECO:0008006" key="5">
    <source>
        <dbReference type="Google" id="ProtNLM"/>
    </source>
</evidence>
<dbReference type="RefSeq" id="WP_080462905.1">
    <property type="nucleotide sequence ID" value="NZ_BMNJ01000001.1"/>
</dbReference>
<reference evidence="3" key="1">
    <citation type="journal article" date="2014" name="Int. J. Syst. Evol. Microbiol.">
        <title>Complete genome sequence of Corynebacterium casei LMG S-19264T (=DSM 44701T), isolated from a smear-ripened cheese.</title>
        <authorList>
            <consortium name="US DOE Joint Genome Institute (JGI-PGF)"/>
            <person name="Walter F."/>
            <person name="Albersmeier A."/>
            <person name="Kalinowski J."/>
            <person name="Ruckert C."/>
        </authorList>
    </citation>
    <scope>NUCLEOTIDE SEQUENCE</scope>
    <source>
        <strain evidence="3">CGMCC 4.7372</strain>
    </source>
</reference>
<gene>
    <name evidence="3" type="ORF">GCM10011612_01090</name>
</gene>
<dbReference type="EMBL" id="BMNJ01000001">
    <property type="protein sequence ID" value="GGO94796.1"/>
    <property type="molecule type" value="Genomic_DNA"/>
</dbReference>
<proteinExistence type="predicted"/>
<evidence type="ECO:0000256" key="1">
    <source>
        <dbReference type="SAM" id="MobiDB-lite"/>
    </source>
</evidence>
<evidence type="ECO:0000313" key="4">
    <source>
        <dbReference type="Proteomes" id="UP000614239"/>
    </source>
</evidence>
<sequence length="128" mass="12463">MSAAQPLPRARRPPAPRGESGMATAELAVAMPAVVIVLLLALSALAAGATQMRITDAARVGARQAAIGADPLAAASAVVPAGSSIAVGAEGDLTCVSISRGAPGPLGRAGLVLRARACAYTEPGGDGR</sequence>
<evidence type="ECO:0000256" key="2">
    <source>
        <dbReference type="SAM" id="Phobius"/>
    </source>
</evidence>
<keyword evidence="2" id="KW-1133">Transmembrane helix</keyword>
<accession>A0A8H9HC08</accession>